<dbReference type="RefSeq" id="WP_354194876.1">
    <property type="nucleotide sequence ID" value="NZ_JBEPML010000007.1"/>
</dbReference>
<feature type="chain" id="PRO_5046868699" evidence="1">
    <location>
        <begin position="21"/>
        <end position="86"/>
    </location>
</feature>
<keyword evidence="1" id="KW-0732">Signal</keyword>
<sequence length="86" mass="8532">MTRILASLAALALLSGSAMAASTISGTVRSYDSQARTIVLEDGSTVSVPLHVGVPANLGAGSYAKVQFDGETGDATTVFSGSLAGN</sequence>
<gene>
    <name evidence="2" type="ORF">ABID37_002363</name>
</gene>
<accession>A0ABV2MZB3</accession>
<comment type="caution">
    <text evidence="2">The sequence shown here is derived from an EMBL/GenBank/DDBJ whole genome shotgun (WGS) entry which is preliminary data.</text>
</comment>
<evidence type="ECO:0000313" key="3">
    <source>
        <dbReference type="Proteomes" id="UP001549076"/>
    </source>
</evidence>
<protein>
    <submittedName>
        <fullName evidence="2">Ferric-dicitrate binding protein FerR (Iron transport regulator)</fullName>
    </submittedName>
</protein>
<dbReference type="Proteomes" id="UP001549076">
    <property type="component" value="Unassembled WGS sequence"/>
</dbReference>
<name>A0ABV2MZB3_9HYPH</name>
<keyword evidence="3" id="KW-1185">Reference proteome</keyword>
<evidence type="ECO:0000256" key="1">
    <source>
        <dbReference type="SAM" id="SignalP"/>
    </source>
</evidence>
<evidence type="ECO:0000313" key="2">
    <source>
        <dbReference type="EMBL" id="MET3792148.1"/>
    </source>
</evidence>
<proteinExistence type="predicted"/>
<dbReference type="EMBL" id="JBEPML010000007">
    <property type="protein sequence ID" value="MET3792148.1"/>
    <property type="molecule type" value="Genomic_DNA"/>
</dbReference>
<feature type="signal peptide" evidence="1">
    <location>
        <begin position="1"/>
        <end position="20"/>
    </location>
</feature>
<reference evidence="2 3" key="1">
    <citation type="submission" date="2024-06" db="EMBL/GenBank/DDBJ databases">
        <title>Genomic Encyclopedia of Type Strains, Phase IV (KMG-IV): sequencing the most valuable type-strain genomes for metagenomic binning, comparative biology and taxonomic classification.</title>
        <authorList>
            <person name="Goeker M."/>
        </authorList>
    </citation>
    <scope>NUCLEOTIDE SEQUENCE [LARGE SCALE GENOMIC DNA]</scope>
    <source>
        <strain evidence="2 3">DSM 27865</strain>
    </source>
</reference>
<organism evidence="2 3">
    <name type="scientific">Aquamicrobium terrae</name>
    <dbReference type="NCBI Taxonomy" id="1324945"/>
    <lineage>
        <taxon>Bacteria</taxon>
        <taxon>Pseudomonadati</taxon>
        <taxon>Pseudomonadota</taxon>
        <taxon>Alphaproteobacteria</taxon>
        <taxon>Hyphomicrobiales</taxon>
        <taxon>Phyllobacteriaceae</taxon>
        <taxon>Aquamicrobium</taxon>
    </lineage>
</organism>